<dbReference type="CDD" id="cd22160">
    <property type="entry name" value="F-box_AtFBL13-like"/>
    <property type="match status" value="1"/>
</dbReference>
<dbReference type="InterPro" id="IPR006566">
    <property type="entry name" value="FBD"/>
</dbReference>
<dbReference type="HOGENOM" id="CLU_023151_0_1_1"/>
<evidence type="ECO:0000313" key="6">
    <source>
        <dbReference type="Proteomes" id="UP000026961"/>
    </source>
</evidence>
<dbReference type="PANTHER" id="PTHR32141:SF168">
    <property type="entry name" value="OS12G0595200 PROTEIN"/>
    <property type="match status" value="1"/>
</dbReference>
<dbReference type="Gramene" id="OGLUM07G09140.1">
    <property type="protein sequence ID" value="OGLUM07G09140.1"/>
    <property type="gene ID" value="OGLUM07G09140"/>
</dbReference>
<sequence length="511" mass="57439">MDATDPPPPPPPLTRKRGREARKRKEAAPPREPRRARSRSHVPPPPGAGDGRGGDGEEDVGFDLISRLPDAVLGDIISRLPTKDGGKTRALSKRWRPVWRTAPLNLDAGDLAPDANGAALAVLVTQILLVHAGPVRRFCIPAQQIHERPAMVEGWLGSRRFKNLEELEFTVPEDPFYGRSFLLLPPPPSTFRFSATLRVAAISQCSLPDCTATLALRFPQLRLLSLQEVIVSEHSLHSIIAGCPALEGLLLKRSFGFRCLRINSPTIRSVAFHSPCCGDHCVWKVGFHLEEVVIEDAPCLERLIHIERAMGLGVNVTVIAAPKLEACVLDDLDDGYYRLDFGKVVFKGFAVINYTTPVSSIKILALIRDNLRLDRVIELMRCFQCLEKLYITASHYGATNCWRRKHWRKLKSLDICLKTLVLDNYRGLKSQINFATFFIRNATKLENMIFTGGRSNGNAYFIARQQKLLEFEKRASKTAHFHFTTKKCYYDWVHIKDVHDLSIADPFECTC</sequence>
<dbReference type="STRING" id="40148.A0A0E0AI34"/>
<reference evidence="5" key="2">
    <citation type="submission" date="2018-05" db="EMBL/GenBank/DDBJ databases">
        <title>OgluRS3 (Oryza glumaepatula Reference Sequence Version 3).</title>
        <authorList>
            <person name="Zhang J."/>
            <person name="Kudrna D."/>
            <person name="Lee S."/>
            <person name="Talag J."/>
            <person name="Welchert J."/>
            <person name="Wing R.A."/>
        </authorList>
    </citation>
    <scope>NUCLEOTIDE SEQUENCE [LARGE SCALE GENOMIC DNA]</scope>
</reference>
<feature type="domain" description="F-box" evidence="2">
    <location>
        <begin position="65"/>
        <end position="104"/>
    </location>
</feature>
<accession>A0A0E0AI34</accession>
<dbReference type="InterPro" id="IPR036047">
    <property type="entry name" value="F-box-like_dom_sf"/>
</dbReference>
<protein>
    <recommendedName>
        <fullName evidence="7">F-box domain-containing protein</fullName>
    </recommendedName>
</protein>
<organism evidence="5">
    <name type="scientific">Oryza glumipatula</name>
    <dbReference type="NCBI Taxonomy" id="40148"/>
    <lineage>
        <taxon>Eukaryota</taxon>
        <taxon>Viridiplantae</taxon>
        <taxon>Streptophyta</taxon>
        <taxon>Embryophyta</taxon>
        <taxon>Tracheophyta</taxon>
        <taxon>Spermatophyta</taxon>
        <taxon>Magnoliopsida</taxon>
        <taxon>Liliopsida</taxon>
        <taxon>Poales</taxon>
        <taxon>Poaceae</taxon>
        <taxon>BOP clade</taxon>
        <taxon>Oryzoideae</taxon>
        <taxon>Oryzeae</taxon>
        <taxon>Oryzinae</taxon>
        <taxon>Oryza</taxon>
    </lineage>
</organism>
<dbReference type="InterPro" id="IPR001810">
    <property type="entry name" value="F-box_dom"/>
</dbReference>
<feature type="compositionally biased region" description="Pro residues" evidence="1">
    <location>
        <begin position="1"/>
        <end position="13"/>
    </location>
</feature>
<dbReference type="AlphaFoldDB" id="A0A0E0AI34"/>
<dbReference type="eggNOG" id="ENOG502RRNZ">
    <property type="taxonomic scope" value="Eukaryota"/>
</dbReference>
<dbReference type="EnsemblPlants" id="OGLUM07G09140.1">
    <property type="protein sequence ID" value="OGLUM07G09140.1"/>
    <property type="gene ID" value="OGLUM07G09140"/>
</dbReference>
<evidence type="ECO:0000313" key="5">
    <source>
        <dbReference type="EnsemblPlants" id="OGLUM07G09140.1"/>
    </source>
</evidence>
<evidence type="ECO:0008006" key="7">
    <source>
        <dbReference type="Google" id="ProtNLM"/>
    </source>
</evidence>
<dbReference type="Proteomes" id="UP000026961">
    <property type="component" value="Chromosome 7"/>
</dbReference>
<reference evidence="5" key="1">
    <citation type="submission" date="2015-04" db="UniProtKB">
        <authorList>
            <consortium name="EnsemblPlants"/>
        </authorList>
    </citation>
    <scope>IDENTIFICATION</scope>
</reference>
<feature type="compositionally biased region" description="Basic and acidic residues" evidence="1">
    <location>
        <begin position="26"/>
        <end position="35"/>
    </location>
</feature>
<keyword evidence="6" id="KW-1185">Reference proteome</keyword>
<dbReference type="InterPro" id="IPR055411">
    <property type="entry name" value="LRR_FXL15/At3g58940/PEG3-like"/>
</dbReference>
<dbReference type="Pfam" id="PF24758">
    <property type="entry name" value="LRR_At5g56370"/>
    <property type="match status" value="1"/>
</dbReference>
<proteinExistence type="predicted"/>
<feature type="region of interest" description="Disordered" evidence="1">
    <location>
        <begin position="1"/>
        <end position="61"/>
    </location>
</feature>
<evidence type="ECO:0000259" key="2">
    <source>
        <dbReference type="Pfam" id="PF00646"/>
    </source>
</evidence>
<feature type="compositionally biased region" description="Basic residues" evidence="1">
    <location>
        <begin position="14"/>
        <end position="25"/>
    </location>
</feature>
<dbReference type="SUPFAM" id="SSF81383">
    <property type="entry name" value="F-box domain"/>
    <property type="match status" value="1"/>
</dbReference>
<dbReference type="InterPro" id="IPR053781">
    <property type="entry name" value="F-box_AtFBL13-like"/>
</dbReference>
<evidence type="ECO:0000256" key="1">
    <source>
        <dbReference type="SAM" id="MobiDB-lite"/>
    </source>
</evidence>
<feature type="domain" description="F-box/LRR-repeat protein 15/At3g58940/PEG3-like LRR" evidence="4">
    <location>
        <begin position="152"/>
        <end position="391"/>
    </location>
</feature>
<dbReference type="SUPFAM" id="SSF52047">
    <property type="entry name" value="RNI-like"/>
    <property type="match status" value="1"/>
</dbReference>
<name>A0A0E0AI34_9ORYZ</name>
<dbReference type="Pfam" id="PF08387">
    <property type="entry name" value="FBD"/>
    <property type="match status" value="1"/>
</dbReference>
<feature type="domain" description="FBD" evidence="3">
    <location>
        <begin position="412"/>
        <end position="450"/>
    </location>
</feature>
<dbReference type="PANTHER" id="PTHR32141">
    <property type="match status" value="1"/>
</dbReference>
<evidence type="ECO:0000259" key="3">
    <source>
        <dbReference type="Pfam" id="PF08387"/>
    </source>
</evidence>
<evidence type="ECO:0000259" key="4">
    <source>
        <dbReference type="Pfam" id="PF24758"/>
    </source>
</evidence>
<dbReference type="Pfam" id="PF00646">
    <property type="entry name" value="F-box"/>
    <property type="match status" value="1"/>
</dbReference>
<dbReference type="InterPro" id="IPR055302">
    <property type="entry name" value="F-box_dom-containing"/>
</dbReference>